<organism evidence="1 2">
    <name type="scientific">Octopus vulgaris</name>
    <name type="common">Common octopus</name>
    <dbReference type="NCBI Taxonomy" id="6645"/>
    <lineage>
        <taxon>Eukaryota</taxon>
        <taxon>Metazoa</taxon>
        <taxon>Spiralia</taxon>
        <taxon>Lophotrochozoa</taxon>
        <taxon>Mollusca</taxon>
        <taxon>Cephalopoda</taxon>
        <taxon>Coleoidea</taxon>
        <taxon>Octopodiformes</taxon>
        <taxon>Octopoda</taxon>
        <taxon>Incirrata</taxon>
        <taxon>Octopodidae</taxon>
        <taxon>Octopus</taxon>
    </lineage>
</organism>
<reference evidence="1" key="1">
    <citation type="submission" date="2023-08" db="EMBL/GenBank/DDBJ databases">
        <authorList>
            <person name="Alioto T."/>
            <person name="Alioto T."/>
            <person name="Gomez Garrido J."/>
        </authorList>
    </citation>
    <scope>NUCLEOTIDE SEQUENCE</scope>
</reference>
<evidence type="ECO:0000313" key="1">
    <source>
        <dbReference type="EMBL" id="CAI9728356.1"/>
    </source>
</evidence>
<name>A0AA36B5M6_OCTVU</name>
<gene>
    <name evidence="1" type="ORF">OCTVUL_1B004700</name>
</gene>
<dbReference type="Proteomes" id="UP001162480">
    <property type="component" value="Chromosome 9"/>
</dbReference>
<accession>A0AA36B5M6</accession>
<dbReference type="AlphaFoldDB" id="A0AA36B5M6"/>
<proteinExistence type="predicted"/>
<keyword evidence="2" id="KW-1185">Reference proteome</keyword>
<protein>
    <submittedName>
        <fullName evidence="1">Uncharacterized protein</fullName>
    </submittedName>
</protein>
<evidence type="ECO:0000313" key="2">
    <source>
        <dbReference type="Proteomes" id="UP001162480"/>
    </source>
</evidence>
<sequence>METPFLTVRRQAERSAAVTSHVSTQMLAVLRSRLHTSLYRSCGRPLGRDPLMRLKIWCAFCLRYSREHGAFIQDPYENILEKKE</sequence>
<dbReference type="EMBL" id="OX597822">
    <property type="protein sequence ID" value="CAI9728356.1"/>
    <property type="molecule type" value="Genomic_DNA"/>
</dbReference>